<keyword evidence="2" id="KW-1185">Reference proteome</keyword>
<dbReference type="Gene3D" id="3.40.190.10">
    <property type="entry name" value="Periplasmic binding protein-like II"/>
    <property type="match status" value="2"/>
</dbReference>
<dbReference type="Proteomes" id="UP000815846">
    <property type="component" value="Unassembled WGS sequence"/>
</dbReference>
<evidence type="ECO:0000313" key="2">
    <source>
        <dbReference type="Proteomes" id="UP000815846"/>
    </source>
</evidence>
<organism evidence="1 2">
    <name type="scientific">Colwellia echini</name>
    <dbReference type="NCBI Taxonomy" id="1982103"/>
    <lineage>
        <taxon>Bacteria</taxon>
        <taxon>Pseudomonadati</taxon>
        <taxon>Pseudomonadota</taxon>
        <taxon>Gammaproteobacteria</taxon>
        <taxon>Alteromonadales</taxon>
        <taxon>Colwelliaceae</taxon>
        <taxon>Colwellia</taxon>
    </lineage>
</organism>
<proteinExistence type="predicted"/>
<dbReference type="EMBL" id="PJAI02000025">
    <property type="protein sequence ID" value="TYK64449.1"/>
    <property type="molecule type" value="Genomic_DNA"/>
</dbReference>
<reference evidence="1 2" key="1">
    <citation type="submission" date="2019-08" db="EMBL/GenBank/DDBJ databases">
        <title>Microbe sample from Colwellia echini.</title>
        <authorList>
            <person name="Christiansen L."/>
            <person name="Pathiraja D."/>
            <person name="Schultz-Johansen M."/>
            <person name="Choi I.-G."/>
            <person name="Stougaard P."/>
        </authorList>
    </citation>
    <scope>NUCLEOTIDE SEQUENCE [LARGE SCALE GENOMIC DNA]</scope>
    <source>
        <strain evidence="1 2">A3</strain>
    </source>
</reference>
<evidence type="ECO:0000313" key="1">
    <source>
        <dbReference type="EMBL" id="TYK64449.1"/>
    </source>
</evidence>
<name>A0ABY3MTJ2_9GAMM</name>
<dbReference type="SUPFAM" id="SSF53850">
    <property type="entry name" value="Periplasmic binding protein-like II"/>
    <property type="match status" value="1"/>
</dbReference>
<comment type="caution">
    <text evidence="1">The sequence shown here is derived from an EMBL/GenBank/DDBJ whole genome shotgun (WGS) entry which is preliminary data.</text>
</comment>
<protein>
    <submittedName>
        <fullName evidence="1">Transporter substrate-binding domain-containing protein</fullName>
    </submittedName>
</protein>
<sequence>MIKAAHLFQLVILILILSMPKGYAIDTVKILKPLLGHDKRSKHKDEIVLRSLQVTEEEYGPYKFETIDGNMTPGRALISIQDGEMINTFIIPSNDEWDAHAIAIKIPVRQGLLSYRLLLVNKANLDKFSKVKTLADLSQLTAGLHNGWVTTSIFKAAGMKTLTAHNYEGLFLMLSRNRFDYIPRAIYEIYDELHTRKSELKDIVVEPTLALYLPMVTYVYVSPKEPRLAKRIEAGLRILIASGEINTILNKYYAEDIARADLSNRTIIKIDNPNFEAKELLQNQSLWLE</sequence>
<gene>
    <name evidence="1" type="ORF">CWS31_015550</name>
</gene>
<accession>A0ABY3MTJ2</accession>